<dbReference type="InterPro" id="IPR018807">
    <property type="entry name" value="YJL171C/Tos1_N"/>
</dbReference>
<dbReference type="GeneID" id="54297130"/>
<sequence>MRYNLIAGSALALASGVTALSNGCADAAPDESGNYYCEPAVKTLKYTGVGGTGSYKKVTNIAADDVCEWADHNYSGSLAPYDEEIAVIFRGPFKLRQFAAYTYDGSADSSKAKAKREEPRSVRPSPHERRHAGHQQFHNHQKEVRAAQEKAEAEKRDVEDWITATIDGAVVSWVNNWTGQTSAANAASSALGDAGVKVEVAAVTTSAAAAAEQTAAPSTSATATATSSSDDSTATGPWKRVSYYNAEEKTKEGLTFLTHPEYTNTIAFAGTDGVSKASESTTFGGELENGDEMFIMTDSPCSEDIGTECAYFKDGDQAFHGFGGNKKAFFFEFQMPDSGTHATVGEMADKYTADNMPAIWTLNSKILSNQYGCSCWESGCGELDMLEVLNPGNSRMKSTFHGNTGFNGGDSHYISRPFDYYMSVMAVFHEDTFVIKVLNNGTEAPDSLTQAYVDEITGHSTNAVENVLGEIAVFAMSLFN</sequence>
<evidence type="ECO:0000259" key="11">
    <source>
        <dbReference type="Pfam" id="PF10290"/>
    </source>
</evidence>
<dbReference type="OrthoDB" id="118256at2759"/>
<evidence type="ECO:0000256" key="3">
    <source>
        <dbReference type="ARBA" id="ARBA00012780"/>
    </source>
</evidence>
<dbReference type="Pfam" id="PF10287">
    <property type="entry name" value="YJL171C_Tos1_C"/>
    <property type="match status" value="1"/>
</dbReference>
<dbReference type="GO" id="GO:0042973">
    <property type="term" value="F:glucan endo-1,3-beta-D-glucosidase activity"/>
    <property type="evidence" value="ECO:0007669"/>
    <property type="project" value="UniProtKB-EC"/>
</dbReference>
<evidence type="ECO:0000259" key="10">
    <source>
        <dbReference type="Pfam" id="PF10287"/>
    </source>
</evidence>
<keyword evidence="4 9" id="KW-0732">Signal</keyword>
<feature type="compositionally biased region" description="Basic residues" evidence="8">
    <location>
        <begin position="128"/>
        <end position="139"/>
    </location>
</feature>
<feature type="domain" description="Cell wall protein YJL171C/Tos1 N-terminal" evidence="11">
    <location>
        <begin position="43"/>
        <end position="102"/>
    </location>
</feature>
<keyword evidence="13" id="KW-1185">Reference proteome</keyword>
<dbReference type="GO" id="GO:0009277">
    <property type="term" value="C:fungal-type cell wall"/>
    <property type="evidence" value="ECO:0007669"/>
    <property type="project" value="TreeGrafter"/>
</dbReference>
<name>A0A6A6BUQ7_9PEZI</name>
<accession>A0A6A6BUQ7</accession>
<dbReference type="Proteomes" id="UP000799438">
    <property type="component" value="Unassembled WGS sequence"/>
</dbReference>
<protein>
    <recommendedName>
        <fullName evidence="3">glucan endo-1,3-beta-D-glucosidase</fullName>
        <ecNumber evidence="3">3.2.1.39</ecNumber>
    </recommendedName>
</protein>
<feature type="compositionally biased region" description="Basic and acidic residues" evidence="8">
    <location>
        <begin position="115"/>
        <end position="127"/>
    </location>
</feature>
<organism evidence="12 13">
    <name type="scientific">Aplosporella prunicola CBS 121167</name>
    <dbReference type="NCBI Taxonomy" id="1176127"/>
    <lineage>
        <taxon>Eukaryota</taxon>
        <taxon>Fungi</taxon>
        <taxon>Dikarya</taxon>
        <taxon>Ascomycota</taxon>
        <taxon>Pezizomycotina</taxon>
        <taxon>Dothideomycetes</taxon>
        <taxon>Dothideomycetes incertae sedis</taxon>
        <taxon>Botryosphaeriales</taxon>
        <taxon>Aplosporellaceae</taxon>
        <taxon>Aplosporella</taxon>
    </lineage>
</organism>
<feature type="region of interest" description="Disordered" evidence="8">
    <location>
        <begin position="210"/>
        <end position="236"/>
    </location>
</feature>
<keyword evidence="5" id="KW-0378">Hydrolase</keyword>
<feature type="compositionally biased region" description="Basic and acidic residues" evidence="8">
    <location>
        <begin position="140"/>
        <end position="156"/>
    </location>
</feature>
<dbReference type="PANTHER" id="PTHR31737">
    <property type="entry name" value="PROTEIN TOS1"/>
    <property type="match status" value="1"/>
</dbReference>
<evidence type="ECO:0000256" key="2">
    <source>
        <dbReference type="ARBA" id="ARBA00006055"/>
    </source>
</evidence>
<evidence type="ECO:0000256" key="1">
    <source>
        <dbReference type="ARBA" id="ARBA00000382"/>
    </source>
</evidence>
<comment type="catalytic activity">
    <reaction evidence="1">
        <text>Hydrolysis of (1-&gt;3)-beta-D-glucosidic linkages in (1-&gt;3)-beta-D-glucans.</text>
        <dbReference type="EC" id="3.2.1.39"/>
    </reaction>
</comment>
<feature type="signal peptide" evidence="9">
    <location>
        <begin position="1"/>
        <end position="19"/>
    </location>
</feature>
<feature type="domain" description="Cell wall protein YJL171C/Tos1 C-terminal" evidence="10">
    <location>
        <begin position="237"/>
        <end position="455"/>
    </location>
</feature>
<dbReference type="Pfam" id="PF10290">
    <property type="entry name" value="YJL171C_Tos1_N"/>
    <property type="match status" value="1"/>
</dbReference>
<dbReference type="InterPro" id="IPR018805">
    <property type="entry name" value="YJL171C/Tos1_C"/>
</dbReference>
<keyword evidence="7" id="KW-0961">Cell wall biogenesis/degradation</keyword>
<evidence type="ECO:0000256" key="8">
    <source>
        <dbReference type="SAM" id="MobiDB-lite"/>
    </source>
</evidence>
<feature type="compositionally biased region" description="Low complexity" evidence="8">
    <location>
        <begin position="210"/>
        <end position="235"/>
    </location>
</feature>
<dbReference type="RefSeq" id="XP_033402246.1">
    <property type="nucleotide sequence ID" value="XM_033539634.1"/>
</dbReference>
<gene>
    <name evidence="12" type="ORF">K452DRAFT_282711</name>
</gene>
<reference evidence="12" key="1">
    <citation type="journal article" date="2020" name="Stud. Mycol.">
        <title>101 Dothideomycetes genomes: a test case for predicting lifestyles and emergence of pathogens.</title>
        <authorList>
            <person name="Haridas S."/>
            <person name="Albert R."/>
            <person name="Binder M."/>
            <person name="Bloem J."/>
            <person name="Labutti K."/>
            <person name="Salamov A."/>
            <person name="Andreopoulos B."/>
            <person name="Baker S."/>
            <person name="Barry K."/>
            <person name="Bills G."/>
            <person name="Bluhm B."/>
            <person name="Cannon C."/>
            <person name="Castanera R."/>
            <person name="Culley D."/>
            <person name="Daum C."/>
            <person name="Ezra D."/>
            <person name="Gonzalez J."/>
            <person name="Henrissat B."/>
            <person name="Kuo A."/>
            <person name="Liang C."/>
            <person name="Lipzen A."/>
            <person name="Lutzoni F."/>
            <person name="Magnuson J."/>
            <person name="Mondo S."/>
            <person name="Nolan M."/>
            <person name="Ohm R."/>
            <person name="Pangilinan J."/>
            <person name="Park H.-J."/>
            <person name="Ramirez L."/>
            <person name="Alfaro M."/>
            <person name="Sun H."/>
            <person name="Tritt A."/>
            <person name="Yoshinaga Y."/>
            <person name="Zwiers L.-H."/>
            <person name="Turgeon B."/>
            <person name="Goodwin S."/>
            <person name="Spatafora J."/>
            <person name="Crous P."/>
            <person name="Grigoriev I."/>
        </authorList>
    </citation>
    <scope>NUCLEOTIDE SEQUENCE</scope>
    <source>
        <strain evidence="12">CBS 121167</strain>
    </source>
</reference>
<dbReference type="AlphaFoldDB" id="A0A6A6BUQ7"/>
<dbReference type="EMBL" id="ML995475">
    <property type="protein sequence ID" value="KAF2146537.1"/>
    <property type="molecule type" value="Genomic_DNA"/>
</dbReference>
<evidence type="ECO:0000256" key="7">
    <source>
        <dbReference type="ARBA" id="ARBA00023316"/>
    </source>
</evidence>
<evidence type="ECO:0000256" key="6">
    <source>
        <dbReference type="ARBA" id="ARBA00023295"/>
    </source>
</evidence>
<evidence type="ECO:0000256" key="4">
    <source>
        <dbReference type="ARBA" id="ARBA00022729"/>
    </source>
</evidence>
<feature type="region of interest" description="Disordered" evidence="8">
    <location>
        <begin position="109"/>
        <end position="156"/>
    </location>
</feature>
<dbReference type="GO" id="GO:0071555">
    <property type="term" value="P:cell wall organization"/>
    <property type="evidence" value="ECO:0007669"/>
    <property type="project" value="UniProtKB-KW"/>
</dbReference>
<feature type="chain" id="PRO_5025607700" description="glucan endo-1,3-beta-D-glucosidase" evidence="9">
    <location>
        <begin position="20"/>
        <end position="480"/>
    </location>
</feature>
<proteinExistence type="inferred from homology"/>
<evidence type="ECO:0000313" key="12">
    <source>
        <dbReference type="EMBL" id="KAF2146537.1"/>
    </source>
</evidence>
<evidence type="ECO:0000256" key="5">
    <source>
        <dbReference type="ARBA" id="ARBA00022801"/>
    </source>
</evidence>
<comment type="similarity">
    <text evidence="2">Belongs to the PGA52 family.</text>
</comment>
<evidence type="ECO:0000313" key="13">
    <source>
        <dbReference type="Proteomes" id="UP000799438"/>
    </source>
</evidence>
<keyword evidence="6" id="KW-0326">Glycosidase</keyword>
<dbReference type="EC" id="3.2.1.39" evidence="3"/>
<evidence type="ECO:0000256" key="9">
    <source>
        <dbReference type="SAM" id="SignalP"/>
    </source>
</evidence>
<dbReference type="PANTHER" id="PTHR31737:SF2">
    <property type="entry name" value="PROTEIN TOS1"/>
    <property type="match status" value="1"/>
</dbReference>